<keyword evidence="3" id="KW-1185">Reference proteome</keyword>
<accession>J3M779</accession>
<protein>
    <submittedName>
        <fullName evidence="2">Uncharacterized protein</fullName>
    </submittedName>
</protein>
<dbReference type="Gramene" id="OB05G24530.1">
    <property type="protein sequence ID" value="OB05G24530.1"/>
    <property type="gene ID" value="OB05G24530"/>
</dbReference>
<evidence type="ECO:0000313" key="2">
    <source>
        <dbReference type="EnsemblPlants" id="OB05G24530.1"/>
    </source>
</evidence>
<evidence type="ECO:0000313" key="3">
    <source>
        <dbReference type="Proteomes" id="UP000006038"/>
    </source>
</evidence>
<organism evidence="2">
    <name type="scientific">Oryza brachyantha</name>
    <name type="common">malo sina</name>
    <dbReference type="NCBI Taxonomy" id="4533"/>
    <lineage>
        <taxon>Eukaryota</taxon>
        <taxon>Viridiplantae</taxon>
        <taxon>Streptophyta</taxon>
        <taxon>Embryophyta</taxon>
        <taxon>Tracheophyta</taxon>
        <taxon>Spermatophyta</taxon>
        <taxon>Magnoliopsida</taxon>
        <taxon>Liliopsida</taxon>
        <taxon>Poales</taxon>
        <taxon>Poaceae</taxon>
        <taxon>BOP clade</taxon>
        <taxon>Oryzoideae</taxon>
        <taxon>Oryzeae</taxon>
        <taxon>Oryzinae</taxon>
        <taxon>Oryza</taxon>
    </lineage>
</organism>
<dbReference type="Proteomes" id="UP000006038">
    <property type="component" value="Chromosome 5"/>
</dbReference>
<reference evidence="2" key="2">
    <citation type="submission" date="2013-04" db="UniProtKB">
        <authorList>
            <consortium name="EnsemblPlants"/>
        </authorList>
    </citation>
    <scope>IDENTIFICATION</scope>
</reference>
<sequence>MLPANIMPSASSDDGCSGDGDGGNYSSSGVDGGSGADADASDGGGFNPRPPRTSSVVIAHYASIA</sequence>
<evidence type="ECO:0000256" key="1">
    <source>
        <dbReference type="SAM" id="MobiDB-lite"/>
    </source>
</evidence>
<dbReference type="EnsemblPlants" id="OB05G24530.1">
    <property type="protein sequence ID" value="OB05G24530.1"/>
    <property type="gene ID" value="OB05G24530"/>
</dbReference>
<feature type="region of interest" description="Disordered" evidence="1">
    <location>
        <begin position="1"/>
        <end position="56"/>
    </location>
</feature>
<proteinExistence type="predicted"/>
<name>J3M779_ORYBR</name>
<dbReference type="AlphaFoldDB" id="J3M779"/>
<reference evidence="2" key="1">
    <citation type="journal article" date="2013" name="Nat. Commun.">
        <title>Whole-genome sequencing of Oryza brachyantha reveals mechanisms underlying Oryza genome evolution.</title>
        <authorList>
            <person name="Chen J."/>
            <person name="Huang Q."/>
            <person name="Gao D."/>
            <person name="Wang J."/>
            <person name="Lang Y."/>
            <person name="Liu T."/>
            <person name="Li B."/>
            <person name="Bai Z."/>
            <person name="Luis Goicoechea J."/>
            <person name="Liang C."/>
            <person name="Chen C."/>
            <person name="Zhang W."/>
            <person name="Sun S."/>
            <person name="Liao Y."/>
            <person name="Zhang X."/>
            <person name="Yang L."/>
            <person name="Song C."/>
            <person name="Wang M."/>
            <person name="Shi J."/>
            <person name="Liu G."/>
            <person name="Liu J."/>
            <person name="Zhou H."/>
            <person name="Zhou W."/>
            <person name="Yu Q."/>
            <person name="An N."/>
            <person name="Chen Y."/>
            <person name="Cai Q."/>
            <person name="Wang B."/>
            <person name="Liu B."/>
            <person name="Min J."/>
            <person name="Huang Y."/>
            <person name="Wu H."/>
            <person name="Li Z."/>
            <person name="Zhang Y."/>
            <person name="Yin Y."/>
            <person name="Song W."/>
            <person name="Jiang J."/>
            <person name="Jackson S.A."/>
            <person name="Wing R.A."/>
            <person name="Wang J."/>
            <person name="Chen M."/>
        </authorList>
    </citation>
    <scope>NUCLEOTIDE SEQUENCE [LARGE SCALE GENOMIC DNA]</scope>
    <source>
        <strain evidence="2">cv. IRGC 101232</strain>
    </source>
</reference>
<dbReference type="HOGENOM" id="CLU_2853334_0_0_1"/>